<feature type="transmembrane region" description="Helical" evidence="1">
    <location>
        <begin position="12"/>
        <end position="34"/>
    </location>
</feature>
<reference evidence="2 3" key="1">
    <citation type="submission" date="2020-05" db="EMBL/GenBank/DDBJ databases">
        <title>Horizontal transmission and recombination maintain forever young bacterial symbiont genomes.</title>
        <authorList>
            <person name="Russell S.L."/>
            <person name="Pepper-Tunick E."/>
            <person name="Svedberg J."/>
            <person name="Byrne A."/>
            <person name="Ruelas Castillo J."/>
            <person name="Vollmers C."/>
            <person name="Beinart R.A."/>
            <person name="Corbett-Detig R."/>
        </authorList>
    </citation>
    <scope>NUCLEOTIDE SEQUENCE [LARGE SCALE GENOMIC DNA]</scope>
    <source>
        <strain evidence="2">455</strain>
    </source>
</reference>
<sequence>MNKLKLVGDIIFGSLFIVTLFCGVYVMVIVIYEFPRIDGSFWFIFGVIFLIISILILKF</sequence>
<feature type="transmembrane region" description="Helical" evidence="1">
    <location>
        <begin position="40"/>
        <end position="57"/>
    </location>
</feature>
<proteinExistence type="predicted"/>
<keyword evidence="1" id="KW-1133">Transmembrane helix</keyword>
<comment type="caution">
    <text evidence="2">The sequence shown here is derived from an EMBL/GenBank/DDBJ whole genome shotgun (WGS) entry which is preliminary data.</text>
</comment>
<evidence type="ECO:0000313" key="3">
    <source>
        <dbReference type="Proteomes" id="UP000568751"/>
    </source>
</evidence>
<accession>A0A853F3M0</accession>
<evidence type="ECO:0000313" key="2">
    <source>
        <dbReference type="EMBL" id="NYT28613.1"/>
    </source>
</evidence>
<name>A0A853F3M0_9GAMM</name>
<keyword evidence="1" id="KW-0812">Transmembrane</keyword>
<gene>
    <name evidence="2" type="ORF">H0A76_12595</name>
</gene>
<evidence type="ECO:0000256" key="1">
    <source>
        <dbReference type="SAM" id="Phobius"/>
    </source>
</evidence>
<dbReference type="EMBL" id="JACCHT010000006">
    <property type="protein sequence ID" value="NYT28613.1"/>
    <property type="molecule type" value="Genomic_DNA"/>
</dbReference>
<keyword evidence="1" id="KW-0472">Membrane</keyword>
<dbReference type="Proteomes" id="UP000568751">
    <property type="component" value="Unassembled WGS sequence"/>
</dbReference>
<organism evidence="2 3">
    <name type="scientific">Candidatus Thiodubiliella endoseptemdiera</name>
    <dbReference type="NCBI Taxonomy" id="2738886"/>
    <lineage>
        <taxon>Bacteria</taxon>
        <taxon>Pseudomonadati</taxon>
        <taxon>Pseudomonadota</taxon>
        <taxon>Gammaproteobacteria</taxon>
        <taxon>Candidatus Pseudothioglobaceae</taxon>
        <taxon>Candidatus Thiodubiliella</taxon>
    </lineage>
</organism>
<dbReference type="AlphaFoldDB" id="A0A853F3M0"/>
<protein>
    <submittedName>
        <fullName evidence="2">Uncharacterized protein</fullName>
    </submittedName>
</protein>